<accession>A0A4Y2K3A4</accession>
<evidence type="ECO:0008006" key="4">
    <source>
        <dbReference type="Google" id="ProtNLM"/>
    </source>
</evidence>
<sequence>MSRSYKTTSTSTLNVILGIPPLHVVIGSLVTGFNIWKLRSDRHIELMDPLKLDFYRDIKGIPSNEKIVILEKDFVCDYVVYTDGSKIDGNVGFSVCISERKTFSPACTLL</sequence>
<keyword evidence="1" id="KW-0812">Transmembrane</keyword>
<evidence type="ECO:0000313" key="2">
    <source>
        <dbReference type="EMBL" id="GBM96871.1"/>
    </source>
</evidence>
<evidence type="ECO:0000313" key="3">
    <source>
        <dbReference type="Proteomes" id="UP000499080"/>
    </source>
</evidence>
<dbReference type="AlphaFoldDB" id="A0A4Y2K3A4"/>
<keyword evidence="1" id="KW-1133">Transmembrane helix</keyword>
<name>A0A4Y2K3A4_ARAVE</name>
<dbReference type="EMBL" id="BGPR01004185">
    <property type="protein sequence ID" value="GBM96871.1"/>
    <property type="molecule type" value="Genomic_DNA"/>
</dbReference>
<dbReference type="Proteomes" id="UP000499080">
    <property type="component" value="Unassembled WGS sequence"/>
</dbReference>
<proteinExistence type="predicted"/>
<keyword evidence="3" id="KW-1185">Reference proteome</keyword>
<comment type="caution">
    <text evidence="2">The sequence shown here is derived from an EMBL/GenBank/DDBJ whole genome shotgun (WGS) entry which is preliminary data.</text>
</comment>
<keyword evidence="1" id="KW-0472">Membrane</keyword>
<protein>
    <recommendedName>
        <fullName evidence="4">RNase H type-1 domain-containing protein</fullName>
    </recommendedName>
</protein>
<organism evidence="2 3">
    <name type="scientific">Araneus ventricosus</name>
    <name type="common">Orbweaver spider</name>
    <name type="synonym">Epeira ventricosa</name>
    <dbReference type="NCBI Taxonomy" id="182803"/>
    <lineage>
        <taxon>Eukaryota</taxon>
        <taxon>Metazoa</taxon>
        <taxon>Ecdysozoa</taxon>
        <taxon>Arthropoda</taxon>
        <taxon>Chelicerata</taxon>
        <taxon>Arachnida</taxon>
        <taxon>Araneae</taxon>
        <taxon>Araneomorphae</taxon>
        <taxon>Entelegynae</taxon>
        <taxon>Araneoidea</taxon>
        <taxon>Araneidae</taxon>
        <taxon>Araneus</taxon>
    </lineage>
</organism>
<dbReference type="OrthoDB" id="411823at2759"/>
<evidence type="ECO:0000256" key="1">
    <source>
        <dbReference type="SAM" id="Phobius"/>
    </source>
</evidence>
<gene>
    <name evidence="2" type="ORF">AVEN_156097_1</name>
</gene>
<reference evidence="2 3" key="1">
    <citation type="journal article" date="2019" name="Sci. Rep.">
        <title>Orb-weaving spider Araneus ventricosus genome elucidates the spidroin gene catalogue.</title>
        <authorList>
            <person name="Kono N."/>
            <person name="Nakamura H."/>
            <person name="Ohtoshi R."/>
            <person name="Moran D.A.P."/>
            <person name="Shinohara A."/>
            <person name="Yoshida Y."/>
            <person name="Fujiwara M."/>
            <person name="Mori M."/>
            <person name="Tomita M."/>
            <person name="Arakawa K."/>
        </authorList>
    </citation>
    <scope>NUCLEOTIDE SEQUENCE [LARGE SCALE GENOMIC DNA]</scope>
</reference>
<feature type="transmembrane region" description="Helical" evidence="1">
    <location>
        <begin position="12"/>
        <end position="36"/>
    </location>
</feature>